<proteinExistence type="predicted"/>
<evidence type="ECO:0000313" key="4">
    <source>
        <dbReference type="Proteomes" id="UP001189429"/>
    </source>
</evidence>
<evidence type="ECO:0000313" key="3">
    <source>
        <dbReference type="EMBL" id="CAK0852684.1"/>
    </source>
</evidence>
<organism evidence="3 4">
    <name type="scientific">Prorocentrum cordatum</name>
    <dbReference type="NCBI Taxonomy" id="2364126"/>
    <lineage>
        <taxon>Eukaryota</taxon>
        <taxon>Sar</taxon>
        <taxon>Alveolata</taxon>
        <taxon>Dinophyceae</taxon>
        <taxon>Prorocentrales</taxon>
        <taxon>Prorocentraceae</taxon>
        <taxon>Prorocentrum</taxon>
    </lineage>
</organism>
<feature type="chain" id="PRO_5046845731" description="Peptidase M20 dimerisation domain-containing protein" evidence="1">
    <location>
        <begin position="32"/>
        <end position="467"/>
    </location>
</feature>
<reference evidence="3" key="1">
    <citation type="submission" date="2023-10" db="EMBL/GenBank/DDBJ databases">
        <authorList>
            <person name="Chen Y."/>
            <person name="Shah S."/>
            <person name="Dougan E. K."/>
            <person name="Thang M."/>
            <person name="Chan C."/>
        </authorList>
    </citation>
    <scope>NUCLEOTIDE SEQUENCE [LARGE SCALE GENOMIC DNA]</scope>
</reference>
<dbReference type="InterPro" id="IPR002933">
    <property type="entry name" value="Peptidase_M20"/>
</dbReference>
<dbReference type="PANTHER" id="PTHR11014">
    <property type="entry name" value="PEPTIDASE M20 FAMILY MEMBER"/>
    <property type="match status" value="1"/>
</dbReference>
<dbReference type="InterPro" id="IPR011650">
    <property type="entry name" value="Peptidase_M20_dimer"/>
</dbReference>
<feature type="non-terminal residue" evidence="3">
    <location>
        <position position="1"/>
    </location>
</feature>
<dbReference type="NCBIfam" id="TIGR01891">
    <property type="entry name" value="amidohydrolases"/>
    <property type="match status" value="1"/>
</dbReference>
<protein>
    <recommendedName>
        <fullName evidence="2">Peptidase M20 dimerisation domain-containing protein</fullName>
    </recommendedName>
</protein>
<comment type="caution">
    <text evidence="3">The sequence shown here is derived from an EMBL/GenBank/DDBJ whole genome shotgun (WGS) entry which is preliminary data.</text>
</comment>
<keyword evidence="1" id="KW-0732">Signal</keyword>
<dbReference type="EMBL" id="CAUYUJ010015332">
    <property type="protein sequence ID" value="CAK0852684.1"/>
    <property type="molecule type" value="Genomic_DNA"/>
</dbReference>
<dbReference type="PIRSF" id="PIRSF005962">
    <property type="entry name" value="Pept_M20D_amidohydro"/>
    <property type="match status" value="1"/>
</dbReference>
<evidence type="ECO:0000259" key="2">
    <source>
        <dbReference type="Pfam" id="PF07687"/>
    </source>
</evidence>
<dbReference type="InterPro" id="IPR017439">
    <property type="entry name" value="Amidohydrolase"/>
</dbReference>
<feature type="signal peptide" evidence="1">
    <location>
        <begin position="1"/>
        <end position="31"/>
    </location>
</feature>
<dbReference type="Pfam" id="PF07687">
    <property type="entry name" value="M20_dimer"/>
    <property type="match status" value="1"/>
</dbReference>
<accession>A0ABN9U240</accession>
<dbReference type="SUPFAM" id="SSF53187">
    <property type="entry name" value="Zn-dependent exopeptidases"/>
    <property type="match status" value="1"/>
</dbReference>
<dbReference type="Gene3D" id="3.30.70.360">
    <property type="match status" value="1"/>
</dbReference>
<keyword evidence="4" id="KW-1185">Reference proteome</keyword>
<evidence type="ECO:0000256" key="1">
    <source>
        <dbReference type="SAM" id="SignalP"/>
    </source>
</evidence>
<dbReference type="Pfam" id="PF01546">
    <property type="entry name" value="Peptidase_M20"/>
    <property type="match status" value="1"/>
</dbReference>
<dbReference type="PANTHER" id="PTHR11014:SF63">
    <property type="entry name" value="METALLOPEPTIDASE, PUTATIVE (AFU_ORTHOLOGUE AFUA_6G09600)-RELATED"/>
    <property type="match status" value="1"/>
</dbReference>
<gene>
    <name evidence="3" type="ORF">PCOR1329_LOCUS44394</name>
</gene>
<dbReference type="InterPro" id="IPR036264">
    <property type="entry name" value="Bact_exopeptidase_dim_dom"/>
</dbReference>
<feature type="domain" description="Peptidase M20 dimerisation" evidence="2">
    <location>
        <begin position="242"/>
        <end position="335"/>
    </location>
</feature>
<dbReference type="SUPFAM" id="SSF55031">
    <property type="entry name" value="Bacterial exopeptidase dimerisation domain"/>
    <property type="match status" value="1"/>
</dbReference>
<dbReference type="Gene3D" id="3.40.630.10">
    <property type="entry name" value="Zn peptidases"/>
    <property type="match status" value="1"/>
</dbReference>
<sequence>VCVCQRPFELTHRFMQLLPCLLCLWLGLCAASDFADVLARAARVKHDIVSWRRELHRWPELNYQEHKTSKFVQKVLDEIGLNYTTGWGVNTRQDRIPGHGGTGIVVDIGTGAPPIVALRADFDGLPIAEVTAVSFKSENEGLMHACGHDGHTSMLLGAAKLLKAFRDDGISGGMSLWPASLQGTVRLIFQPAEESGAGAARMVEEGVLQDVSRIFGLHLWPSLPSGTIGGRAGYAMGGEEDFDLIIVGRGAHGAMPHEGIDPIVAGSAVVQAVQVLVSRETDPLGSAVVSITIFQAGNAYNAIPSEVRLGGTLRALTVELLEKLKQRFIQVVTNVVAAHLCSLSRVDFSPDMYLPVLNDVSLWEWLSSSEAGIVGPGGVPFRGELPPTFASEDFSFFSAKVPAAFIFLGMGSGSDAASPGYPTNASLHNPGFNIDEDVLPLGAALHVQLAVQSLVKLGRYTTPTTEL</sequence>
<dbReference type="Proteomes" id="UP001189429">
    <property type="component" value="Unassembled WGS sequence"/>
</dbReference>
<name>A0ABN9U240_9DINO</name>